<proteinExistence type="predicted"/>
<evidence type="ECO:0000313" key="2">
    <source>
        <dbReference type="Proteomes" id="UP000095237"/>
    </source>
</evidence>
<comment type="caution">
    <text evidence="1">The sequence shown here is derived from an EMBL/GenBank/DDBJ whole genome shotgun (WGS) entry which is preliminary data.</text>
</comment>
<evidence type="ECO:0008006" key="3">
    <source>
        <dbReference type="Google" id="ProtNLM"/>
    </source>
</evidence>
<sequence length="155" mass="17778">MNKLILSLSDFLKTDTIEIKTYDYKEGDIGCKSDIFVSFKAVKISDDKIYINGKIKGSLCLECSYCISVYRHPLEIAIDVYMDVINGQINVGEEVRQLLLLEMPIKPLCSKDCGIFKICGEDNKKDDFYYCDDDANAGLIRERLKELLNKNVRRK</sequence>
<dbReference type="Proteomes" id="UP000095237">
    <property type="component" value="Unassembled WGS sequence"/>
</dbReference>
<reference evidence="1 2" key="1">
    <citation type="submission" date="2015-11" db="EMBL/GenBank/DDBJ databases">
        <title>Evidence for parallel genomic evolution in an endosymbiosis of termite gut flagellates.</title>
        <authorList>
            <person name="Zheng H."/>
        </authorList>
    </citation>
    <scope>NUCLEOTIDE SEQUENCE [LARGE SCALE GENOMIC DNA]</scope>
    <source>
        <strain evidence="1 2">CET450</strain>
    </source>
</reference>
<protein>
    <recommendedName>
        <fullName evidence="3">DUF177 domain-containing protein</fullName>
    </recommendedName>
</protein>
<dbReference type="AlphaFoldDB" id="A0A1E5IM44"/>
<evidence type="ECO:0000313" key="1">
    <source>
        <dbReference type="EMBL" id="OEG71531.1"/>
    </source>
</evidence>
<keyword evidence="2" id="KW-1185">Reference proteome</keyword>
<gene>
    <name evidence="1" type="ORF">ATZ36_14195</name>
</gene>
<name>A0A1E5IM44_ENDTX</name>
<organism evidence="1 2">
    <name type="scientific">Endomicrobium trichonymphae</name>
    <dbReference type="NCBI Taxonomy" id="1408204"/>
    <lineage>
        <taxon>Bacteria</taxon>
        <taxon>Pseudomonadati</taxon>
        <taxon>Elusimicrobiota</taxon>
        <taxon>Endomicrobiia</taxon>
        <taxon>Endomicrobiales</taxon>
        <taxon>Endomicrobiaceae</taxon>
        <taxon>Candidatus Endomicrobiellum</taxon>
    </lineage>
</organism>
<dbReference type="EMBL" id="LNVX01000184">
    <property type="protein sequence ID" value="OEG71531.1"/>
    <property type="molecule type" value="Genomic_DNA"/>
</dbReference>
<accession>A0A1E5IM44</accession>